<proteinExistence type="predicted"/>
<organism evidence="1 2">
    <name type="scientific">Chelatococcus asaccharovorans</name>
    <dbReference type="NCBI Taxonomy" id="28210"/>
    <lineage>
        <taxon>Bacteria</taxon>
        <taxon>Pseudomonadati</taxon>
        <taxon>Pseudomonadota</taxon>
        <taxon>Alphaproteobacteria</taxon>
        <taxon>Hyphomicrobiales</taxon>
        <taxon>Chelatococcaceae</taxon>
        <taxon>Chelatococcus</taxon>
    </lineage>
</organism>
<sequence>MLSHLSDGLVNLLNEGAPAFVVSRPSSRMALAGEARKDASGLDDASATEATLQNGDPGEIVLQYVAELCSGGTAP</sequence>
<protein>
    <submittedName>
        <fullName evidence="1">Uncharacterized protein</fullName>
    </submittedName>
</protein>
<dbReference type="EMBL" id="QJJK01000007">
    <property type="protein sequence ID" value="PXW57108.1"/>
    <property type="molecule type" value="Genomic_DNA"/>
</dbReference>
<accession>A0A2V3U491</accession>
<comment type="caution">
    <text evidence="1">The sequence shown here is derived from an EMBL/GenBank/DDBJ whole genome shotgun (WGS) entry which is preliminary data.</text>
</comment>
<keyword evidence="2" id="KW-1185">Reference proteome</keyword>
<reference evidence="1 2" key="1">
    <citation type="submission" date="2018-05" db="EMBL/GenBank/DDBJ databases">
        <title>Genomic Encyclopedia of Type Strains, Phase IV (KMG-IV): sequencing the most valuable type-strain genomes for metagenomic binning, comparative biology and taxonomic classification.</title>
        <authorList>
            <person name="Goeker M."/>
        </authorList>
    </citation>
    <scope>NUCLEOTIDE SEQUENCE [LARGE SCALE GENOMIC DNA]</scope>
    <source>
        <strain evidence="1 2">DSM 6462</strain>
    </source>
</reference>
<dbReference type="Proteomes" id="UP000248021">
    <property type="component" value="Unassembled WGS sequence"/>
</dbReference>
<name>A0A2V3U491_9HYPH</name>
<dbReference type="AlphaFoldDB" id="A0A2V3U491"/>
<evidence type="ECO:0000313" key="2">
    <source>
        <dbReference type="Proteomes" id="UP000248021"/>
    </source>
</evidence>
<gene>
    <name evidence="1" type="ORF">C7450_107146</name>
</gene>
<evidence type="ECO:0000313" key="1">
    <source>
        <dbReference type="EMBL" id="PXW57108.1"/>
    </source>
</evidence>